<dbReference type="WBParaSite" id="BXY_0876100.1">
    <property type="protein sequence ID" value="BXY_0876100.1"/>
    <property type="gene ID" value="BXY_0876100"/>
</dbReference>
<dbReference type="Proteomes" id="UP000582659">
    <property type="component" value="Unassembled WGS sequence"/>
</dbReference>
<accession>A0A1I7S6X2</accession>
<dbReference type="EMBL" id="CAJFDI010000005">
    <property type="protein sequence ID" value="CAD5232517.1"/>
    <property type="molecule type" value="Genomic_DNA"/>
</dbReference>
<evidence type="ECO:0000313" key="1">
    <source>
        <dbReference type="EMBL" id="CAD5207948.1"/>
    </source>
</evidence>
<dbReference type="EMBL" id="CAJFDI010000001">
    <property type="protein sequence ID" value="CAD5207948.1"/>
    <property type="molecule type" value="Genomic_DNA"/>
</dbReference>
<evidence type="ECO:0000313" key="4">
    <source>
        <dbReference type="Proteomes" id="UP000659654"/>
    </source>
</evidence>
<protein>
    <submittedName>
        <fullName evidence="1">(pine wood nematode) hypothetical protein</fullName>
    </submittedName>
</protein>
<proteinExistence type="predicted"/>
<dbReference type="EMBL" id="CAJFCV020000001">
    <property type="protein sequence ID" value="CAG9079648.1"/>
    <property type="molecule type" value="Genomic_DNA"/>
</dbReference>
<gene>
    <name evidence="2" type="ORF">BXYJ_LOCUS12608</name>
    <name evidence="1" type="ORF">BXYJ_LOCUS184</name>
</gene>
<dbReference type="Proteomes" id="UP000659654">
    <property type="component" value="Unassembled WGS sequence"/>
</dbReference>
<dbReference type="AlphaFoldDB" id="A0A1I7S6X2"/>
<evidence type="ECO:0000313" key="5">
    <source>
        <dbReference type="WBParaSite" id="BXY_0876100.1"/>
    </source>
</evidence>
<sequence>MENLENNLEFLRRLSRVKSGDRRRKLVAQLDRAELEFLVEICYNLVKGEIPLTKRQKSNLLPLVGLVREVARKRSVASARRVLQEGAGLPLSPVLIPAISFLAELLLRRS</sequence>
<reference evidence="5" key="1">
    <citation type="submission" date="2016-11" db="UniProtKB">
        <authorList>
            <consortium name="WormBaseParasite"/>
        </authorList>
    </citation>
    <scope>IDENTIFICATION</scope>
</reference>
<dbReference type="EMBL" id="CAJFCV020000005">
    <property type="protein sequence ID" value="CAG9125105.1"/>
    <property type="molecule type" value="Genomic_DNA"/>
</dbReference>
<name>A0A1I7S6X2_BURXY</name>
<reference evidence="1" key="2">
    <citation type="submission" date="2020-09" db="EMBL/GenBank/DDBJ databases">
        <authorList>
            <person name="Kikuchi T."/>
        </authorList>
    </citation>
    <scope>NUCLEOTIDE SEQUENCE</scope>
    <source>
        <strain evidence="1">Ka4C1</strain>
    </source>
</reference>
<dbReference type="Proteomes" id="UP000095284">
    <property type="component" value="Unplaced"/>
</dbReference>
<evidence type="ECO:0000313" key="2">
    <source>
        <dbReference type="EMBL" id="CAD5232517.1"/>
    </source>
</evidence>
<organism evidence="3 5">
    <name type="scientific">Bursaphelenchus xylophilus</name>
    <name type="common">Pinewood nematode worm</name>
    <name type="synonym">Aphelenchoides xylophilus</name>
    <dbReference type="NCBI Taxonomy" id="6326"/>
    <lineage>
        <taxon>Eukaryota</taxon>
        <taxon>Metazoa</taxon>
        <taxon>Ecdysozoa</taxon>
        <taxon>Nematoda</taxon>
        <taxon>Chromadorea</taxon>
        <taxon>Rhabditida</taxon>
        <taxon>Tylenchina</taxon>
        <taxon>Tylenchomorpha</taxon>
        <taxon>Aphelenchoidea</taxon>
        <taxon>Aphelenchoididae</taxon>
        <taxon>Bursaphelenchus</taxon>
    </lineage>
</organism>
<evidence type="ECO:0000313" key="3">
    <source>
        <dbReference type="Proteomes" id="UP000095284"/>
    </source>
</evidence>
<keyword evidence="4" id="KW-1185">Reference proteome</keyword>